<dbReference type="PATRIC" id="fig|1227495.3.peg.2313"/>
<protein>
    <submittedName>
        <fullName evidence="1">Thiamine pyrophosphate central domain-containing protein</fullName>
    </submittedName>
</protein>
<dbReference type="GO" id="GO:0044272">
    <property type="term" value="P:sulfur compound biosynthetic process"/>
    <property type="evidence" value="ECO:0007669"/>
    <property type="project" value="UniProtKB-ARBA"/>
</dbReference>
<evidence type="ECO:0000313" key="1">
    <source>
        <dbReference type="EMBL" id="ELY76464.1"/>
    </source>
</evidence>
<comment type="caution">
    <text evidence="1">The sequence shown here is derived from an EMBL/GenBank/DDBJ whole genome shotgun (WGS) entry which is preliminary data.</text>
</comment>
<dbReference type="EMBL" id="AOII01000071">
    <property type="protein sequence ID" value="ELY76464.1"/>
    <property type="molecule type" value="Genomic_DNA"/>
</dbReference>
<dbReference type="AlphaFoldDB" id="L9YQR7"/>
<accession>L9YQR7</accession>
<dbReference type="Gene3D" id="3.40.50.1220">
    <property type="entry name" value="TPP-binding domain"/>
    <property type="match status" value="1"/>
</dbReference>
<sequence length="102" mass="10809">MGFGPIESSDRGRQFRPCRALSVGHDPAVTVPETLVHVTLEPDGLGTGYHTAVGIVADAREAVSALEAIREALETALAADEPVLVEIPTDPSEPQTSDWMSE</sequence>
<dbReference type="GO" id="GO:0006082">
    <property type="term" value="P:organic acid metabolic process"/>
    <property type="evidence" value="ECO:0007669"/>
    <property type="project" value="UniProtKB-ARBA"/>
</dbReference>
<name>L9YQR7_9EURY</name>
<reference evidence="1 2" key="1">
    <citation type="journal article" date="2014" name="PLoS Genet.">
        <title>Phylogenetically driven sequencing of extremely halophilic archaea reveals strategies for static and dynamic osmo-response.</title>
        <authorList>
            <person name="Becker E.A."/>
            <person name="Seitzer P.M."/>
            <person name="Tritt A."/>
            <person name="Larsen D."/>
            <person name="Krusor M."/>
            <person name="Yao A.I."/>
            <person name="Wu D."/>
            <person name="Madern D."/>
            <person name="Eisen J.A."/>
            <person name="Darling A.E."/>
            <person name="Facciotti M.T."/>
        </authorList>
    </citation>
    <scope>NUCLEOTIDE SEQUENCE [LARGE SCALE GENOMIC DNA]</scope>
    <source>
        <strain evidence="1 2">DSM 3751</strain>
    </source>
</reference>
<organism evidence="1 2">
    <name type="scientific">Natrinema pallidum DSM 3751</name>
    <dbReference type="NCBI Taxonomy" id="1227495"/>
    <lineage>
        <taxon>Archaea</taxon>
        <taxon>Methanobacteriati</taxon>
        <taxon>Methanobacteriota</taxon>
        <taxon>Stenosarchaea group</taxon>
        <taxon>Halobacteria</taxon>
        <taxon>Halobacteriales</taxon>
        <taxon>Natrialbaceae</taxon>
        <taxon>Natrinema</taxon>
    </lineage>
</organism>
<evidence type="ECO:0000313" key="2">
    <source>
        <dbReference type="Proteomes" id="UP000011618"/>
    </source>
</evidence>
<gene>
    <name evidence="1" type="ORF">C487_11574</name>
</gene>
<proteinExistence type="predicted"/>
<dbReference type="SUPFAM" id="SSF52518">
    <property type="entry name" value="Thiamin diphosphate-binding fold (THDP-binding)"/>
    <property type="match status" value="1"/>
</dbReference>
<dbReference type="InterPro" id="IPR029061">
    <property type="entry name" value="THDP-binding"/>
</dbReference>
<dbReference type="Proteomes" id="UP000011618">
    <property type="component" value="Unassembled WGS sequence"/>
</dbReference>